<keyword evidence="4 5" id="KW-0687">Ribonucleoprotein</keyword>
<accession>A0A2K8UDI0</accession>
<evidence type="ECO:0000256" key="1">
    <source>
        <dbReference type="ARBA" id="ARBA00007594"/>
    </source>
</evidence>
<dbReference type="Pfam" id="PF00327">
    <property type="entry name" value="Ribosomal_L30"/>
    <property type="match status" value="1"/>
</dbReference>
<dbReference type="GO" id="GO:0022625">
    <property type="term" value="C:cytosolic large ribosomal subunit"/>
    <property type="evidence" value="ECO:0007669"/>
    <property type="project" value="TreeGrafter"/>
</dbReference>
<sequence>MPTNTPDKKMMKVTLVRSMHGRLATHKACVRGLGLRRMHQVVAVEDSACTRGMVNAVSYMVKVVEEAPDAS</sequence>
<organism evidence="7 8">
    <name type="scientific">Candidatus Thiodictyon syntrophicum</name>
    <dbReference type="NCBI Taxonomy" id="1166950"/>
    <lineage>
        <taxon>Bacteria</taxon>
        <taxon>Pseudomonadati</taxon>
        <taxon>Pseudomonadota</taxon>
        <taxon>Gammaproteobacteria</taxon>
        <taxon>Chromatiales</taxon>
        <taxon>Chromatiaceae</taxon>
        <taxon>Thiodictyon</taxon>
    </lineage>
</organism>
<dbReference type="RefSeq" id="WP_100921334.1">
    <property type="nucleotide sequence ID" value="NZ_CP020370.1"/>
</dbReference>
<proteinExistence type="inferred from homology"/>
<dbReference type="CDD" id="cd01658">
    <property type="entry name" value="Ribosomal_L30"/>
    <property type="match status" value="1"/>
</dbReference>
<dbReference type="NCBIfam" id="TIGR01308">
    <property type="entry name" value="rpmD_bact"/>
    <property type="match status" value="1"/>
</dbReference>
<dbReference type="OrthoDB" id="9812790at2"/>
<dbReference type="AlphaFoldDB" id="A0A2K8UDI0"/>
<evidence type="ECO:0000256" key="5">
    <source>
        <dbReference type="HAMAP-Rule" id="MF_01371"/>
    </source>
</evidence>
<evidence type="ECO:0000256" key="4">
    <source>
        <dbReference type="ARBA" id="ARBA00023274"/>
    </source>
</evidence>
<evidence type="ECO:0000259" key="6">
    <source>
        <dbReference type="Pfam" id="PF00327"/>
    </source>
</evidence>
<protein>
    <recommendedName>
        <fullName evidence="5">Large ribosomal subunit protein uL30</fullName>
    </recommendedName>
</protein>
<dbReference type="EMBL" id="CP020370">
    <property type="protein sequence ID" value="AUB83653.1"/>
    <property type="molecule type" value="Genomic_DNA"/>
</dbReference>
<evidence type="ECO:0000256" key="2">
    <source>
        <dbReference type="ARBA" id="ARBA00011838"/>
    </source>
</evidence>
<dbReference type="KEGG" id="tsy:THSYN_23670"/>
<dbReference type="SUPFAM" id="SSF55129">
    <property type="entry name" value="Ribosomal protein L30p/L7e"/>
    <property type="match status" value="1"/>
</dbReference>
<dbReference type="GO" id="GO:0006412">
    <property type="term" value="P:translation"/>
    <property type="evidence" value="ECO:0007669"/>
    <property type="project" value="UniProtKB-UniRule"/>
</dbReference>
<reference evidence="7 8" key="1">
    <citation type="submission" date="2017-03" db="EMBL/GenBank/DDBJ databases">
        <title>Complete genome sequence of Candidatus 'Thiodictyon syntrophicum' sp. nov. strain Cad16T, a photolithoautotroph purple sulfur bacterium isolated from an alpine meromictic lake.</title>
        <authorList>
            <person name="Luedin S.M."/>
            <person name="Pothier J.F."/>
            <person name="Danza F."/>
            <person name="Storelli N."/>
            <person name="Wittwer M."/>
            <person name="Tonolla M."/>
        </authorList>
    </citation>
    <scope>NUCLEOTIDE SEQUENCE [LARGE SCALE GENOMIC DNA]</scope>
    <source>
        <strain evidence="7 8">Cad16T</strain>
    </source>
</reference>
<comment type="subunit">
    <text evidence="2 5">Part of the 50S ribosomal subunit.</text>
</comment>
<evidence type="ECO:0000313" key="7">
    <source>
        <dbReference type="EMBL" id="AUB83653.1"/>
    </source>
</evidence>
<feature type="domain" description="Large ribosomal subunit protein uL30-like ferredoxin-like fold" evidence="6">
    <location>
        <begin position="12"/>
        <end position="61"/>
    </location>
</feature>
<dbReference type="HAMAP" id="MF_01371_B">
    <property type="entry name" value="Ribosomal_uL30_B"/>
    <property type="match status" value="1"/>
</dbReference>
<dbReference type="PANTHER" id="PTHR15892">
    <property type="entry name" value="MITOCHONDRIAL RIBOSOMAL PROTEIN L30"/>
    <property type="match status" value="1"/>
</dbReference>
<keyword evidence="3 5" id="KW-0689">Ribosomal protein</keyword>
<dbReference type="InterPro" id="IPR036919">
    <property type="entry name" value="Ribo_uL30_ferredoxin-like_sf"/>
</dbReference>
<gene>
    <name evidence="5" type="primary">rpmD</name>
    <name evidence="7" type="ORF">THSYN_23670</name>
</gene>
<keyword evidence="8" id="KW-1185">Reference proteome</keyword>
<name>A0A2K8UDI0_9GAMM</name>
<dbReference type="GO" id="GO:0003735">
    <property type="term" value="F:structural constituent of ribosome"/>
    <property type="evidence" value="ECO:0007669"/>
    <property type="project" value="InterPro"/>
</dbReference>
<dbReference type="Proteomes" id="UP000232638">
    <property type="component" value="Chromosome"/>
</dbReference>
<dbReference type="PANTHER" id="PTHR15892:SF2">
    <property type="entry name" value="LARGE RIBOSOMAL SUBUNIT PROTEIN UL30M"/>
    <property type="match status" value="1"/>
</dbReference>
<evidence type="ECO:0000256" key="3">
    <source>
        <dbReference type="ARBA" id="ARBA00022980"/>
    </source>
</evidence>
<dbReference type="InterPro" id="IPR005996">
    <property type="entry name" value="Ribosomal_uL30_bac-type"/>
</dbReference>
<dbReference type="Gene3D" id="3.30.1390.20">
    <property type="entry name" value="Ribosomal protein L30, ferredoxin-like fold domain"/>
    <property type="match status" value="1"/>
</dbReference>
<dbReference type="PIRSF" id="PIRSF002211">
    <property type="entry name" value="Ribosomal_L30_bac-type"/>
    <property type="match status" value="1"/>
</dbReference>
<comment type="similarity">
    <text evidence="1 5">Belongs to the universal ribosomal protein uL30 family.</text>
</comment>
<dbReference type="InterPro" id="IPR016082">
    <property type="entry name" value="Ribosomal_uL30_ferredoxin-like"/>
</dbReference>
<evidence type="ECO:0000313" key="8">
    <source>
        <dbReference type="Proteomes" id="UP000232638"/>
    </source>
</evidence>